<accession>A0A0N7GSS8</accession>
<name>A0A0N7GSS8_SPHMC</name>
<dbReference type="Proteomes" id="UP000058074">
    <property type="component" value="Chromosome"/>
</dbReference>
<proteinExistence type="predicted"/>
<protein>
    <submittedName>
        <fullName evidence="1">Uncharacterized protein</fullName>
    </submittedName>
</protein>
<dbReference type="EMBL" id="CP012700">
    <property type="protein sequence ID" value="ALH81555.1"/>
    <property type="molecule type" value="Genomic_DNA"/>
</dbReference>
<reference evidence="1 2" key="1">
    <citation type="journal article" date="2015" name="Genome Announc.">
        <title>Complete Genome Sequence of Polypropylene Glycol- and Polyethylene Glycol-Degrading Sphingopyxis macrogoltabida Strain EY-1.</title>
        <authorList>
            <person name="Ohtsubo Y."/>
            <person name="Nagata Y."/>
            <person name="Numata M."/>
            <person name="Tsuchikane K."/>
            <person name="Hosoyama A."/>
            <person name="Yamazoe A."/>
            <person name="Tsuda M."/>
            <person name="Fujita N."/>
            <person name="Kawai F."/>
        </authorList>
    </citation>
    <scope>NUCLEOTIDE SEQUENCE [LARGE SCALE GENOMIC DNA]</scope>
    <source>
        <strain evidence="1 2">EY-1</strain>
    </source>
</reference>
<gene>
    <name evidence="1" type="ORF">AN936_14690</name>
</gene>
<dbReference type="KEGG" id="smag:AN936_14690"/>
<organism evidence="1 2">
    <name type="scientific">Sphingopyxis macrogoltabida</name>
    <name type="common">Sphingomonas macrogoltabidus</name>
    <dbReference type="NCBI Taxonomy" id="33050"/>
    <lineage>
        <taxon>Bacteria</taxon>
        <taxon>Pseudomonadati</taxon>
        <taxon>Pseudomonadota</taxon>
        <taxon>Alphaproteobacteria</taxon>
        <taxon>Sphingomonadales</taxon>
        <taxon>Sphingomonadaceae</taxon>
        <taxon>Sphingopyxis</taxon>
    </lineage>
</organism>
<dbReference type="PATRIC" id="fig|33050.5.peg.3049"/>
<evidence type="ECO:0000313" key="1">
    <source>
        <dbReference type="EMBL" id="ALH81555.1"/>
    </source>
</evidence>
<sequence>MANKSATYGQSIPIISGPDRVRNNGADDLKTFGLFAVYVWEAPTKTERIKRHKINILEEPMTLNQRVLGSSPKKSASTIFPLEIDGTLIDRTVSPATKWASHPIVSVIGRIADR</sequence>
<dbReference type="AlphaFoldDB" id="A0A0N7GSS8"/>
<evidence type="ECO:0000313" key="2">
    <source>
        <dbReference type="Proteomes" id="UP000058074"/>
    </source>
</evidence>